<evidence type="ECO:0000313" key="1">
    <source>
        <dbReference type="EMBL" id="CAB4880862.1"/>
    </source>
</evidence>
<evidence type="ECO:0000313" key="2">
    <source>
        <dbReference type="EMBL" id="CAB4916747.1"/>
    </source>
</evidence>
<dbReference type="AlphaFoldDB" id="A0A6J7EC85"/>
<proteinExistence type="predicted"/>
<protein>
    <submittedName>
        <fullName evidence="1">Unannotated protein</fullName>
    </submittedName>
</protein>
<dbReference type="PANTHER" id="PTHR41700">
    <property type="entry name" value="GCN5-RELATED N-ACETYLTRANSFERASE"/>
    <property type="match status" value="1"/>
</dbReference>
<dbReference type="SUPFAM" id="SSF55729">
    <property type="entry name" value="Acyl-CoA N-acyltransferases (Nat)"/>
    <property type="match status" value="1"/>
</dbReference>
<accession>A0A6J7EC85</accession>
<organism evidence="1">
    <name type="scientific">freshwater metagenome</name>
    <dbReference type="NCBI Taxonomy" id="449393"/>
    <lineage>
        <taxon>unclassified sequences</taxon>
        <taxon>metagenomes</taxon>
        <taxon>ecological metagenomes</taxon>
    </lineage>
</organism>
<reference evidence="1" key="1">
    <citation type="submission" date="2020-05" db="EMBL/GenBank/DDBJ databases">
        <authorList>
            <person name="Chiriac C."/>
            <person name="Salcher M."/>
            <person name="Ghai R."/>
            <person name="Kavagutti S V."/>
        </authorList>
    </citation>
    <scope>NUCLEOTIDE SEQUENCE</scope>
</reference>
<dbReference type="PANTHER" id="PTHR41700:SF1">
    <property type="entry name" value="N-ACETYLTRANSFERASE DOMAIN-CONTAINING PROTEIN"/>
    <property type="match status" value="1"/>
</dbReference>
<dbReference type="EMBL" id="CAFBLJ010000121">
    <property type="protein sequence ID" value="CAB4880862.1"/>
    <property type="molecule type" value="Genomic_DNA"/>
</dbReference>
<name>A0A6J7EC85_9ZZZZ</name>
<gene>
    <name evidence="1" type="ORF">UFOPK3304_01632</name>
    <name evidence="2" type="ORF">UFOPK3494_01853</name>
</gene>
<dbReference type="InterPro" id="IPR038764">
    <property type="entry name" value="GNAT_N_AcTrfase_prd"/>
</dbReference>
<sequence>MSSLTIRVLHRLDEMQHLQACADLVWGPGTGAMVSADYLMALSHSGGYISGAFSTDASGHETMVACSFGMLARHRDDWCLHSHITGVVPTLQNSGLGTAMKNHQKQWALDAGLSAITWTFDPLVRRNAWFNIERLGANAVEFHINFYGPLNDDINGDDETDRLLARWDIGAERVRGNAAEAIVVATPEDIVQLRRADPDAARAWRLTIREQLSQSFETHEVTGFTEDGSYTLTPRHNMKGQS</sequence>
<dbReference type="EMBL" id="CAFBMF010000209">
    <property type="protein sequence ID" value="CAB4916747.1"/>
    <property type="molecule type" value="Genomic_DNA"/>
</dbReference>
<dbReference type="InterPro" id="IPR016181">
    <property type="entry name" value="Acyl_CoA_acyltransferase"/>
</dbReference>